<evidence type="ECO:0000256" key="1">
    <source>
        <dbReference type="SAM" id="Phobius"/>
    </source>
</evidence>
<evidence type="ECO:0000313" key="4">
    <source>
        <dbReference type="Proteomes" id="UP001152747"/>
    </source>
</evidence>
<evidence type="ECO:0000313" key="3">
    <source>
        <dbReference type="EMBL" id="CAI5447781.1"/>
    </source>
</evidence>
<organism evidence="3 4">
    <name type="scientific">Caenorhabditis angaria</name>
    <dbReference type="NCBI Taxonomy" id="860376"/>
    <lineage>
        <taxon>Eukaryota</taxon>
        <taxon>Metazoa</taxon>
        <taxon>Ecdysozoa</taxon>
        <taxon>Nematoda</taxon>
        <taxon>Chromadorea</taxon>
        <taxon>Rhabditida</taxon>
        <taxon>Rhabditina</taxon>
        <taxon>Rhabditomorpha</taxon>
        <taxon>Rhabditoidea</taxon>
        <taxon>Rhabditidae</taxon>
        <taxon>Peloderinae</taxon>
        <taxon>Caenorhabditis</taxon>
    </lineage>
</organism>
<dbReference type="PANTHER" id="PTHR36157:SF3">
    <property type="entry name" value="DOMAIN OF UNKNOWN FUNCTION DX DOMAIN-CONTAINING PROTEIN"/>
    <property type="match status" value="1"/>
</dbReference>
<dbReference type="EMBL" id="CANHGI010000004">
    <property type="protein sequence ID" value="CAI5447781.1"/>
    <property type="molecule type" value="Genomic_DNA"/>
</dbReference>
<dbReference type="AlphaFoldDB" id="A0A9P1INC8"/>
<sequence length="424" mass="48200">MKKLSLTEFSDALEDNLGKYKYCYDNEECGTGEYCDIGEEDGNTNGNKTLGLKYCFKSPGEEYLYENAAPELCKNTTECGQGYCKYFSGTYGLCVSFPICPHDLASLDEGNECKNVTLCSELGGQCEKALHDDRKACCPRLYCNDGITTLYKQPAFNDPSCDKSKSHNLNGKCCPNSGVRLGQVADTRNKCKYGVLVVPEKQCPCQVANEQEIITQWCDEKSKVCCEINKFEQYFKMYCPDARTPLYLQPTCNATNKSCENMGGICVEERCCPKLLFNEIDRKYKGLPEKTFKTEVSCSIEKPTSLRWAYTFCDVITNKLWILGKYNNFGHENVLVPTECQTIEDCDRINNRQDQYCVMDSVGKTFCVGSPYIPEPQPGQASIWHYNIAVTIVFFVGLTIIFIMMSVIMVKWICERRRRLEQFH</sequence>
<feature type="transmembrane region" description="Helical" evidence="1">
    <location>
        <begin position="384"/>
        <end position="410"/>
    </location>
</feature>
<reference evidence="3" key="1">
    <citation type="submission" date="2022-11" db="EMBL/GenBank/DDBJ databases">
        <authorList>
            <person name="Kikuchi T."/>
        </authorList>
    </citation>
    <scope>NUCLEOTIDE SEQUENCE</scope>
    <source>
        <strain evidence="3">PS1010</strain>
    </source>
</reference>
<dbReference type="Proteomes" id="UP001152747">
    <property type="component" value="Unassembled WGS sequence"/>
</dbReference>
<keyword evidence="1" id="KW-0472">Membrane</keyword>
<name>A0A9P1INC8_9PELO</name>
<proteinExistence type="predicted"/>
<gene>
    <name evidence="3" type="ORF">CAMP_LOCUS10418</name>
</gene>
<keyword evidence="1" id="KW-1133">Transmembrane helix</keyword>
<dbReference type="Pfam" id="PF01666">
    <property type="entry name" value="DX"/>
    <property type="match status" value="1"/>
</dbReference>
<comment type="caution">
    <text evidence="3">The sequence shown here is derived from an EMBL/GenBank/DDBJ whole genome shotgun (WGS) entry which is preliminary data.</text>
</comment>
<dbReference type="InterPro" id="IPR002593">
    <property type="entry name" value="DX"/>
</dbReference>
<evidence type="ECO:0000259" key="2">
    <source>
        <dbReference type="Pfam" id="PF01666"/>
    </source>
</evidence>
<keyword evidence="4" id="KW-1185">Reference proteome</keyword>
<accession>A0A9P1INC8</accession>
<feature type="domain" description="Domain of unknown function DX" evidence="2">
    <location>
        <begin position="292"/>
        <end position="371"/>
    </location>
</feature>
<keyword evidence="1" id="KW-0812">Transmembrane</keyword>
<protein>
    <recommendedName>
        <fullName evidence="2">Domain of unknown function DX domain-containing protein</fullName>
    </recommendedName>
</protein>
<dbReference type="PANTHER" id="PTHR36157">
    <property type="entry name" value="PROTEIN CBG12671-RELATED"/>
    <property type="match status" value="1"/>
</dbReference>